<keyword evidence="1" id="KW-1133">Transmembrane helix</keyword>
<keyword evidence="1" id="KW-0472">Membrane</keyword>
<keyword evidence="1" id="KW-0812">Transmembrane</keyword>
<feature type="transmembrane region" description="Helical" evidence="1">
    <location>
        <begin position="63"/>
        <end position="83"/>
    </location>
</feature>
<reference evidence="2 3" key="1">
    <citation type="journal article" date="2016" name="Nat. Commun.">
        <title>Thousands of microbial genomes shed light on interconnected biogeochemical processes in an aquifer system.</title>
        <authorList>
            <person name="Anantharaman K."/>
            <person name="Brown C.T."/>
            <person name="Hug L.A."/>
            <person name="Sharon I."/>
            <person name="Castelle C.J."/>
            <person name="Probst A.J."/>
            <person name="Thomas B.C."/>
            <person name="Singh A."/>
            <person name="Wilkins M.J."/>
            <person name="Karaoz U."/>
            <person name="Brodie E.L."/>
            <person name="Williams K.H."/>
            <person name="Hubbard S.S."/>
            <person name="Banfield J.F."/>
        </authorList>
    </citation>
    <scope>NUCLEOTIDE SEQUENCE [LARGE SCALE GENOMIC DNA]</scope>
</reference>
<evidence type="ECO:0000256" key="1">
    <source>
        <dbReference type="SAM" id="Phobius"/>
    </source>
</evidence>
<dbReference type="AlphaFoldDB" id="A0A1F7REI3"/>
<dbReference type="EMBL" id="MGDB01000120">
    <property type="protein sequence ID" value="OGL39387.1"/>
    <property type="molecule type" value="Genomic_DNA"/>
</dbReference>
<proteinExistence type="predicted"/>
<protein>
    <submittedName>
        <fullName evidence="2">Uncharacterized protein</fullName>
    </submittedName>
</protein>
<evidence type="ECO:0000313" key="3">
    <source>
        <dbReference type="Proteomes" id="UP000178526"/>
    </source>
</evidence>
<evidence type="ECO:0000313" key="2">
    <source>
        <dbReference type="EMBL" id="OGL39387.1"/>
    </source>
</evidence>
<feature type="transmembrane region" description="Helical" evidence="1">
    <location>
        <begin position="6"/>
        <end position="25"/>
    </location>
</feature>
<comment type="caution">
    <text evidence="2">The sequence shown here is derived from an EMBL/GenBank/DDBJ whole genome shotgun (WGS) entry which is preliminary data.</text>
</comment>
<sequence>MEISKSQIILAIILSVPIVIQNRFYSNKLFWKQLSITYLPLLLTIILFLFFILKGIFKNNIVKYFFSLILLMSFAYGTVMGFTEDLFGSRNIRKEHYNMTEELNKKTSNDSLIIMEVDKTVGIIAIKGVKKVRIASKGKHYADLINFYLEKQIPVYLISNNEDYLLIEKDYSNYNIKNIPSEHFLLYEILGVKKSM</sequence>
<name>A0A1F7REI3_9BACT</name>
<dbReference type="Proteomes" id="UP000178526">
    <property type="component" value="Unassembled WGS sequence"/>
</dbReference>
<organism evidence="2 3">
    <name type="scientific">Candidatus Schekmanbacteria bacterium GWA2_38_11</name>
    <dbReference type="NCBI Taxonomy" id="1817876"/>
    <lineage>
        <taxon>Bacteria</taxon>
        <taxon>Candidatus Schekmaniibacteriota</taxon>
    </lineage>
</organism>
<feature type="transmembrane region" description="Helical" evidence="1">
    <location>
        <begin position="37"/>
        <end position="57"/>
    </location>
</feature>
<gene>
    <name evidence="2" type="ORF">A2042_10020</name>
</gene>
<accession>A0A1F7REI3</accession>